<dbReference type="RefSeq" id="WP_109789755.1">
    <property type="nucleotide sequence ID" value="NZ_PDCP01000092.1"/>
</dbReference>
<sequence length="103" mass="11594">MAADPRRCEECGAHFYGRSDAAYCCAACRQKAYRARKHRRSVGSTREEEFRSVIGQARRSRTNARETRRLAGQVRARAQAERLAAAEQIDRARASRAGLTDAH</sequence>
<dbReference type="Proteomes" id="UP000465302">
    <property type="component" value="Unassembled WGS sequence"/>
</dbReference>
<feature type="region of interest" description="Disordered" evidence="1">
    <location>
        <begin position="53"/>
        <end position="73"/>
    </location>
</feature>
<comment type="caution">
    <text evidence="2">The sequence shown here is derived from an EMBL/GenBank/DDBJ whole genome shotgun (WGS) entry which is preliminary data.</text>
</comment>
<dbReference type="EMBL" id="BLKS01000001">
    <property type="protein sequence ID" value="GFG50338.1"/>
    <property type="molecule type" value="Genomic_DNA"/>
</dbReference>
<proteinExistence type="predicted"/>
<protein>
    <submittedName>
        <fullName evidence="2">Uncharacterized protein</fullName>
    </submittedName>
</protein>
<reference evidence="2 3" key="1">
    <citation type="journal article" date="2019" name="Emerg. Microbes Infect.">
        <title>Comprehensive subspecies identification of 175 nontuberculous mycobacteria species based on 7547 genomic profiles.</title>
        <authorList>
            <person name="Matsumoto Y."/>
            <person name="Kinjo T."/>
            <person name="Motooka D."/>
            <person name="Nabeya D."/>
            <person name="Jung N."/>
            <person name="Uechi K."/>
            <person name="Horii T."/>
            <person name="Iida T."/>
            <person name="Fujita J."/>
            <person name="Nakamura S."/>
        </authorList>
    </citation>
    <scope>NUCLEOTIDE SEQUENCE [LARGE SCALE GENOMIC DNA]</scope>
    <source>
        <strain evidence="2 3">JCM 6377</strain>
    </source>
</reference>
<organism evidence="2 3">
    <name type="scientific">Mycolicibacterium agri</name>
    <name type="common">Mycobacterium agri</name>
    <dbReference type="NCBI Taxonomy" id="36811"/>
    <lineage>
        <taxon>Bacteria</taxon>
        <taxon>Bacillati</taxon>
        <taxon>Actinomycetota</taxon>
        <taxon>Actinomycetes</taxon>
        <taxon>Mycobacteriales</taxon>
        <taxon>Mycobacteriaceae</taxon>
        <taxon>Mycolicibacterium</taxon>
    </lineage>
</organism>
<accession>A0A7I9VZ68</accession>
<evidence type="ECO:0000313" key="3">
    <source>
        <dbReference type="Proteomes" id="UP000465302"/>
    </source>
</evidence>
<dbReference type="AlphaFoldDB" id="A0A7I9VZ68"/>
<dbReference type="OrthoDB" id="4641924at2"/>
<evidence type="ECO:0000313" key="2">
    <source>
        <dbReference type="EMBL" id="GFG50338.1"/>
    </source>
</evidence>
<gene>
    <name evidence="2" type="ORF">MAGR_17790</name>
</gene>
<evidence type="ECO:0000256" key="1">
    <source>
        <dbReference type="SAM" id="MobiDB-lite"/>
    </source>
</evidence>
<name>A0A7I9VZ68_MYCAG</name>